<dbReference type="Proteomes" id="UP000298471">
    <property type="component" value="Unassembled WGS sequence"/>
</dbReference>
<evidence type="ECO:0000313" key="1">
    <source>
        <dbReference type="EMBL" id="TGE27903.1"/>
    </source>
</evidence>
<evidence type="ECO:0000313" key="2">
    <source>
        <dbReference type="Proteomes" id="UP000298471"/>
    </source>
</evidence>
<keyword evidence="2" id="KW-1185">Reference proteome</keyword>
<proteinExistence type="predicted"/>
<organism evidence="1 2">
    <name type="scientific">Hymenobacter metallicola</name>
    <dbReference type="NCBI Taxonomy" id="2563114"/>
    <lineage>
        <taxon>Bacteria</taxon>
        <taxon>Pseudomonadati</taxon>
        <taxon>Bacteroidota</taxon>
        <taxon>Cytophagia</taxon>
        <taxon>Cytophagales</taxon>
        <taxon>Hymenobacteraceae</taxon>
        <taxon>Hymenobacter</taxon>
    </lineage>
</organism>
<dbReference type="RefSeq" id="WP_135391277.1">
    <property type="nucleotide sequence ID" value="NZ_SRMB01000001.1"/>
</dbReference>
<comment type="caution">
    <text evidence="1">The sequence shown here is derived from an EMBL/GenBank/DDBJ whole genome shotgun (WGS) entry which is preliminary data.</text>
</comment>
<sequence length="137" mass="15554">MMVKNEWDLLLLVRARLAAGEATIRFAIQEPVLWTMFSRRPALVLGPDNTRYELSPDFPRVMHELIRWHISSHVVHQLPRYELYFQPSLGHRHYSPATGAEVPAEAPRVVLTSPEDLRAFLDDLSGLLSAPGDTALE</sequence>
<protein>
    <submittedName>
        <fullName evidence="1">Uncharacterized protein</fullName>
    </submittedName>
</protein>
<name>A0A4Z0QFD7_9BACT</name>
<gene>
    <name evidence="1" type="ORF">E5K02_00105</name>
</gene>
<dbReference type="EMBL" id="SRMB01000001">
    <property type="protein sequence ID" value="TGE27903.1"/>
    <property type="molecule type" value="Genomic_DNA"/>
</dbReference>
<accession>A0A4Z0QFD7</accession>
<reference evidence="1 2" key="1">
    <citation type="submission" date="2019-04" db="EMBL/GenBank/DDBJ databases">
        <authorList>
            <person name="Feng G."/>
            <person name="Zhang J."/>
            <person name="Zhu H."/>
        </authorList>
    </citation>
    <scope>NUCLEOTIDE SEQUENCE [LARGE SCALE GENOMIC DNA]</scope>
    <source>
        <strain evidence="1 2">9PBR-1</strain>
    </source>
</reference>
<dbReference type="AlphaFoldDB" id="A0A4Z0QFD7"/>